<dbReference type="ZFIN" id="ZDB-GENE-131121-310">
    <property type="gene designation" value="si:ch211-207n23.2"/>
</dbReference>
<dbReference type="Proteomes" id="UP000000437">
    <property type="component" value="Chromosome 15"/>
</dbReference>
<feature type="chain" id="PRO_5043058373" evidence="1 5">
    <location>
        <begin position="32"/>
        <end position="87"/>
    </location>
</feature>
<sequence length="87" mass="9353">MFLFVTRPASIMKTLVCALIVVLLCSASVHSLTCYTCVDGDCKTPTECPASSNFCKTVSTASVFTRTCEEFCVPGVNVYCCTSDLCD</sequence>
<dbReference type="GeneTree" id="ENSGT00940000179201"/>
<evidence type="ECO:0000259" key="2">
    <source>
        <dbReference type="Pfam" id="PF00087"/>
    </source>
</evidence>
<evidence type="ECO:0000313" key="3">
    <source>
        <dbReference type="Ensembl" id="ENSDARP00000140804"/>
    </source>
</evidence>
<protein>
    <submittedName>
        <fullName evidence="5">Lymphocyte antigen 6 complex, locus D precursor</fullName>
    </submittedName>
    <submittedName>
        <fullName evidence="3">Si:ch211-207n23.2</fullName>
    </submittedName>
</protein>
<dbReference type="SMR" id="A0A0R4IXU5"/>
<dbReference type="InterPro" id="IPR045860">
    <property type="entry name" value="Snake_toxin-like_sf"/>
</dbReference>
<dbReference type="OrthoDB" id="9449056at2759"/>
<evidence type="ECO:0000313" key="4">
    <source>
        <dbReference type="Proteomes" id="UP000000437"/>
    </source>
</evidence>
<keyword evidence="4" id="KW-1185">Reference proteome</keyword>
<dbReference type="OMA" id="RTCEANC"/>
<dbReference type="Pfam" id="PF00087">
    <property type="entry name" value="Toxin_TOLIP"/>
    <property type="match status" value="1"/>
</dbReference>
<reference evidence="5" key="3">
    <citation type="journal article" date="2016" name="BMC Genomics">
        <title>Gene evolution and gene expression after whole genome duplication in fish: the PhyloFish database.</title>
        <authorList>
            <person name="Pasquier J."/>
            <person name="Cabau C."/>
            <person name="Nguyen T."/>
            <person name="Jouanno E."/>
            <person name="Severac D."/>
            <person name="Braasch I."/>
            <person name="Journot L."/>
            <person name="Pontarotti P."/>
            <person name="Klopp C."/>
            <person name="Postlethwait J.H."/>
            <person name="Guiguen Y."/>
            <person name="Bobe J."/>
        </authorList>
    </citation>
    <scope>NUCLEOTIDE SEQUENCE</scope>
    <source>
        <strain evidence="5">Tuebingen</strain>
    </source>
</reference>
<accession>A0A8M2B4M7</accession>
<dbReference type="KEGG" id="dre:559783"/>
<dbReference type="ExpressionAtlas" id="A0A0R4IXU5">
    <property type="expression patterns" value="baseline and differential"/>
</dbReference>
<evidence type="ECO:0000256" key="1">
    <source>
        <dbReference type="SAM" id="SignalP"/>
    </source>
</evidence>
<feature type="signal peptide" evidence="1">
    <location>
        <begin position="1"/>
        <end position="31"/>
    </location>
</feature>
<organism evidence="3">
    <name type="scientific">Danio rerio</name>
    <name type="common">Zebrafish</name>
    <name type="synonym">Brachydanio rerio</name>
    <dbReference type="NCBI Taxonomy" id="7955"/>
    <lineage>
        <taxon>Eukaryota</taxon>
        <taxon>Metazoa</taxon>
        <taxon>Chordata</taxon>
        <taxon>Craniata</taxon>
        <taxon>Vertebrata</taxon>
        <taxon>Euteleostomi</taxon>
        <taxon>Actinopterygii</taxon>
        <taxon>Neopterygii</taxon>
        <taxon>Teleostei</taxon>
        <taxon>Ostariophysi</taxon>
        <taxon>Cypriniformes</taxon>
        <taxon>Danionidae</taxon>
        <taxon>Danioninae</taxon>
        <taxon>Danio</taxon>
    </lineage>
</organism>
<reference evidence="5" key="4">
    <citation type="submission" date="2025-04" db="UniProtKB">
        <authorList>
            <consortium name="RefSeq"/>
        </authorList>
    </citation>
    <scope>IDENTIFICATION</scope>
    <source>
        <strain evidence="5">Tuebingen</strain>
    </source>
</reference>
<evidence type="ECO:0000313" key="6">
    <source>
        <dbReference type="ZFIN" id="ZDB-GENE-131121-310"/>
    </source>
</evidence>
<dbReference type="GeneID" id="559783"/>
<dbReference type="EMBL" id="CR388369">
    <property type="status" value="NOT_ANNOTATED_CDS"/>
    <property type="molecule type" value="Genomic_DNA"/>
</dbReference>
<proteinExistence type="predicted"/>
<dbReference type="SUPFAM" id="SSF57302">
    <property type="entry name" value="Snake toxin-like"/>
    <property type="match status" value="1"/>
</dbReference>
<accession>A0A0R4IXU5</accession>
<dbReference type="AlphaFoldDB" id="A0A0R4IXU5"/>
<feature type="domain" description="Snake toxin/toxin-like" evidence="2">
    <location>
        <begin position="32"/>
        <end position="87"/>
    </location>
</feature>
<gene>
    <name evidence="3 5 6" type="primary">si:ch211-207n23.2</name>
    <name evidence="5" type="synonym">ly6d</name>
</gene>
<dbReference type="Ensembl" id="ENSDART00000155153.2">
    <property type="protein sequence ID" value="ENSDARP00000140804.1"/>
    <property type="gene ID" value="ENSDARG00000097157.3"/>
</dbReference>
<reference evidence="3" key="2">
    <citation type="submission" date="2015-11" db="UniProtKB">
        <authorList>
            <consortium name="Ensembl"/>
        </authorList>
    </citation>
    <scope>IDENTIFICATION</scope>
    <source>
        <strain evidence="3">Tuebingen</strain>
    </source>
</reference>
<dbReference type="RefSeq" id="NP_001373155.1">
    <property type="nucleotide sequence ID" value="NM_001386226.1"/>
</dbReference>
<dbReference type="Bgee" id="ENSDARG00000097157">
    <property type="expression patterns" value="Expressed in pharyngeal gill and 15 other cell types or tissues"/>
</dbReference>
<evidence type="ECO:0000313" key="5">
    <source>
        <dbReference type="RefSeq" id="NP_001373155.1"/>
    </source>
</evidence>
<dbReference type="AGR" id="ZFIN:ZDB-GENE-131121-310"/>
<keyword evidence="1 5" id="KW-0732">Signal</keyword>
<reference evidence="3 4" key="1">
    <citation type="journal article" date="2013" name="Nature">
        <title>The zebrafish reference genome sequence and its relationship to the human genome.</title>
        <authorList>
            <consortium name="Genome Reference Consortium Zebrafish"/>
            <person name="Howe K."/>
            <person name="Clark M.D."/>
            <person name="Torroja C.F."/>
            <person name="Torrance J."/>
            <person name="Berthelot C."/>
            <person name="Muffato M."/>
            <person name="Collins J.E."/>
            <person name="Humphray S."/>
            <person name="McLaren K."/>
            <person name="Matthews L."/>
            <person name="McLaren S."/>
            <person name="Sealy I."/>
            <person name="Caccamo M."/>
            <person name="Churcher C."/>
            <person name="Scott C."/>
            <person name="Barrett J.C."/>
            <person name="Koch R."/>
            <person name="Rauch G.J."/>
            <person name="White S."/>
            <person name="Chow W."/>
            <person name="Kilian B."/>
            <person name="Quintais L.T."/>
            <person name="Guerra-Assuncao J.A."/>
            <person name="Zhou Y."/>
            <person name="Gu Y."/>
            <person name="Yen J."/>
            <person name="Vogel J.H."/>
            <person name="Eyre T."/>
            <person name="Redmond S."/>
            <person name="Banerjee R."/>
            <person name="Chi J."/>
            <person name="Fu B."/>
            <person name="Langley E."/>
            <person name="Maguire S.F."/>
            <person name="Laird G.K."/>
            <person name="Lloyd D."/>
            <person name="Kenyon E."/>
            <person name="Donaldson S."/>
            <person name="Sehra H."/>
            <person name="Almeida-King J."/>
            <person name="Loveland J."/>
            <person name="Trevanion S."/>
            <person name="Jones M."/>
            <person name="Quail M."/>
            <person name="Willey D."/>
            <person name="Hunt A."/>
            <person name="Burton J."/>
            <person name="Sims S."/>
            <person name="McLay K."/>
            <person name="Plumb B."/>
            <person name="Davis J."/>
            <person name="Clee C."/>
            <person name="Oliver K."/>
            <person name="Clark R."/>
            <person name="Riddle C."/>
            <person name="Elliot D."/>
            <person name="Eliott D."/>
            <person name="Threadgold G."/>
            <person name="Harden G."/>
            <person name="Ware D."/>
            <person name="Begum S."/>
            <person name="Mortimore B."/>
            <person name="Mortimer B."/>
            <person name="Kerry G."/>
            <person name="Heath P."/>
            <person name="Phillimore B."/>
            <person name="Tracey A."/>
            <person name="Corby N."/>
            <person name="Dunn M."/>
            <person name="Johnson C."/>
            <person name="Wood J."/>
            <person name="Clark S."/>
            <person name="Pelan S."/>
            <person name="Griffiths G."/>
            <person name="Smith M."/>
            <person name="Glithero R."/>
            <person name="Howden P."/>
            <person name="Barker N."/>
            <person name="Lloyd C."/>
            <person name="Stevens C."/>
            <person name="Harley J."/>
            <person name="Holt K."/>
            <person name="Panagiotidis G."/>
            <person name="Lovell J."/>
            <person name="Beasley H."/>
            <person name="Henderson C."/>
            <person name="Gordon D."/>
            <person name="Auger K."/>
            <person name="Wright D."/>
            <person name="Collins J."/>
            <person name="Raisen C."/>
            <person name="Dyer L."/>
            <person name="Leung K."/>
            <person name="Robertson L."/>
            <person name="Ambridge K."/>
            <person name="Leongamornlert D."/>
            <person name="McGuire S."/>
            <person name="Gilderthorp R."/>
            <person name="Griffiths C."/>
            <person name="Manthravadi D."/>
            <person name="Nichol S."/>
            <person name="Barker G."/>
            <person name="Whitehead S."/>
            <person name="Kay M."/>
            <person name="Brown J."/>
            <person name="Murnane C."/>
            <person name="Gray E."/>
            <person name="Humphries M."/>
            <person name="Sycamore N."/>
            <person name="Barker D."/>
            <person name="Saunders D."/>
            <person name="Wallis J."/>
            <person name="Babbage A."/>
            <person name="Hammond S."/>
            <person name="Mashreghi-Mohammadi M."/>
            <person name="Barr L."/>
            <person name="Martin S."/>
            <person name="Wray P."/>
            <person name="Ellington A."/>
            <person name="Matthews N."/>
            <person name="Ellwood M."/>
            <person name="Woodmansey R."/>
            <person name="Clark G."/>
            <person name="Cooper J."/>
            <person name="Cooper J."/>
            <person name="Tromans A."/>
            <person name="Grafham D."/>
            <person name="Skuce C."/>
            <person name="Pandian R."/>
            <person name="Andrews R."/>
            <person name="Harrison E."/>
            <person name="Kimberley A."/>
            <person name="Garnett J."/>
            <person name="Fosker N."/>
            <person name="Hall R."/>
            <person name="Garner P."/>
            <person name="Kelly D."/>
            <person name="Bird C."/>
            <person name="Palmer S."/>
            <person name="Gehring I."/>
            <person name="Berger A."/>
            <person name="Dooley C.M."/>
            <person name="Ersan-Urun Z."/>
            <person name="Eser C."/>
            <person name="Geiger H."/>
            <person name="Geisler M."/>
            <person name="Karotki L."/>
            <person name="Kirn A."/>
            <person name="Konantz J."/>
            <person name="Konantz M."/>
            <person name="Oberlander M."/>
            <person name="Rudolph-Geiger S."/>
            <person name="Teucke M."/>
            <person name="Lanz C."/>
            <person name="Raddatz G."/>
            <person name="Osoegawa K."/>
            <person name="Zhu B."/>
            <person name="Rapp A."/>
            <person name="Widaa S."/>
            <person name="Langford C."/>
            <person name="Yang F."/>
            <person name="Schuster S.C."/>
            <person name="Carter N.P."/>
            <person name="Harrow J."/>
            <person name="Ning Z."/>
            <person name="Herrero J."/>
            <person name="Searle S.M."/>
            <person name="Enright A."/>
            <person name="Geisler R."/>
            <person name="Plasterk R.H."/>
            <person name="Lee C."/>
            <person name="Westerfield M."/>
            <person name="de Jong P.J."/>
            <person name="Zon L.I."/>
            <person name="Postlethwait J.H."/>
            <person name="Nusslein-Volhard C."/>
            <person name="Hubbard T.J."/>
            <person name="Roest Crollius H."/>
            <person name="Rogers J."/>
            <person name="Stemple D.L."/>
        </authorList>
    </citation>
    <scope>NUCLEOTIDE SEQUENCE [LARGE SCALE GENOMIC DNA]</scope>
    <source>
        <strain evidence="3 4">Tuebingen</strain>
    </source>
</reference>
<dbReference type="InterPro" id="IPR035076">
    <property type="entry name" value="Toxin/TOLIP"/>
</dbReference>
<name>A0A0R4IXU5_DANRE</name>